<dbReference type="AlphaFoldDB" id="A0A6C0E0U1"/>
<dbReference type="Gene3D" id="3.40.50.11350">
    <property type="match status" value="1"/>
</dbReference>
<organism evidence="1">
    <name type="scientific">viral metagenome</name>
    <dbReference type="NCBI Taxonomy" id="1070528"/>
    <lineage>
        <taxon>unclassified sequences</taxon>
        <taxon>metagenomes</taxon>
        <taxon>organismal metagenomes</taxon>
    </lineage>
</organism>
<name>A0A6C0E0U1_9ZZZZ</name>
<evidence type="ECO:0008006" key="2">
    <source>
        <dbReference type="Google" id="ProtNLM"/>
    </source>
</evidence>
<sequence length="305" mass="35372">MITVVLHNGMCNRLLPLISSIRLAEKHNKKVNIIWTYTPVRSCIAYHGELCKFNDLFIKPDNVVLDAIQNNNQIVYEFRFWENKDHVVNEITNENIFINYALYTIISEEDDKTSIFKNLKSVIVKPQELILDNIGIELGNILKYKLLPIPELQKEIESTFSYFNENMIGIHIRRSDGGFSKYNWKEMIKILVKQSKEWCLKENHGVFLATDDMDTYIEFASVLGNKLLFYNPPDILCNTKSTFGTKFNNDKYNTLTAVVELYLLGKCNRYIIGTADSTFSVCAMLMSNEETKKYLINDVINIPKF</sequence>
<reference evidence="1" key="1">
    <citation type="journal article" date="2020" name="Nature">
        <title>Giant virus diversity and host interactions through global metagenomics.</title>
        <authorList>
            <person name="Schulz F."/>
            <person name="Roux S."/>
            <person name="Paez-Espino D."/>
            <person name="Jungbluth S."/>
            <person name="Walsh D.A."/>
            <person name="Denef V.J."/>
            <person name="McMahon K.D."/>
            <person name="Konstantinidis K.T."/>
            <person name="Eloe-Fadrosh E.A."/>
            <person name="Kyrpides N.C."/>
            <person name="Woyke T."/>
        </authorList>
    </citation>
    <scope>NUCLEOTIDE SEQUENCE</scope>
    <source>
        <strain evidence="1">GVMAG-M-3300023179-111</strain>
    </source>
</reference>
<dbReference type="EMBL" id="MN739709">
    <property type="protein sequence ID" value="QHT22322.1"/>
    <property type="molecule type" value="Genomic_DNA"/>
</dbReference>
<proteinExistence type="predicted"/>
<accession>A0A6C0E0U1</accession>
<evidence type="ECO:0000313" key="1">
    <source>
        <dbReference type="EMBL" id="QHT22322.1"/>
    </source>
</evidence>
<protein>
    <recommendedName>
        <fullName evidence="2">Glycosyltransferase</fullName>
    </recommendedName>
</protein>